<dbReference type="GO" id="GO:0004573">
    <property type="term" value="F:Glc3Man9GlcNAc2 oligosaccharide glucosidase activity"/>
    <property type="evidence" value="ECO:0007669"/>
    <property type="project" value="UniProtKB-UniRule"/>
</dbReference>
<gene>
    <name evidence="17" type="ORF">VSDG_08324</name>
</gene>
<evidence type="ECO:0000256" key="7">
    <source>
        <dbReference type="ARBA" id="ARBA00022989"/>
    </source>
</evidence>
<keyword evidence="4 12" id="KW-0378">Hydrolase</keyword>
<evidence type="ECO:0000256" key="13">
    <source>
        <dbReference type="RuleBase" id="RU369107"/>
    </source>
</evidence>
<evidence type="ECO:0000313" key="18">
    <source>
        <dbReference type="Proteomes" id="UP000284375"/>
    </source>
</evidence>
<dbReference type="Proteomes" id="UP000284375">
    <property type="component" value="Unassembled WGS sequence"/>
</dbReference>
<protein>
    <recommendedName>
        <fullName evidence="11 12">Mannosyl-oligosaccharide glucosidase</fullName>
        <ecNumber evidence="11 12">3.2.1.106</ecNumber>
    </recommendedName>
    <alternativeName>
        <fullName evidence="13">Glucosidase I</fullName>
    </alternativeName>
</protein>
<keyword evidence="10 12" id="KW-0326">Glycosidase</keyword>
<keyword evidence="7 12" id="KW-1133">Transmembrane helix</keyword>
<comment type="caution">
    <text evidence="17">The sequence shown here is derived from an EMBL/GenBank/DDBJ whole genome shotgun (WGS) entry which is preliminary data.</text>
</comment>
<feature type="transmembrane region" description="Helical" evidence="12">
    <location>
        <begin position="792"/>
        <end position="810"/>
    </location>
</feature>
<evidence type="ECO:0000256" key="14">
    <source>
        <dbReference type="SAM" id="SignalP"/>
    </source>
</evidence>
<evidence type="ECO:0000259" key="16">
    <source>
        <dbReference type="Pfam" id="PF16923"/>
    </source>
</evidence>
<dbReference type="InterPro" id="IPR012341">
    <property type="entry name" value="6hp_glycosidase-like_sf"/>
</dbReference>
<dbReference type="OrthoDB" id="410058at2759"/>
<dbReference type="InterPro" id="IPR008928">
    <property type="entry name" value="6-hairpin_glycosidase_sf"/>
</dbReference>
<dbReference type="InterPro" id="IPR038518">
    <property type="entry name" value="Glyco_hydro_63N_sf"/>
</dbReference>
<keyword evidence="6" id="KW-0735">Signal-anchor</keyword>
<feature type="signal peptide" evidence="14">
    <location>
        <begin position="1"/>
        <end position="25"/>
    </location>
</feature>
<dbReference type="InterPro" id="IPR004888">
    <property type="entry name" value="Glycoside_hydrolase_63"/>
</dbReference>
<comment type="catalytic activity">
    <reaction evidence="12">
        <text>N(4)-(alpha-D-Glc-(1-&gt;2)-alpha-D-Glc-(1-&gt;3)-alpha-D-Glc-(1-&gt;3)-alpha-D-Man-(1-&gt;2)-alpha-D-Man-(1-&gt;2)-alpha-D-Man-(1-&gt;3)-[alpha-D-Man-(1-&gt;2)-alpha-D-Man-(1-&gt;3)-[alpha-D-Man-(1-&gt;2)-alpha-D-Man-(1-&gt;6)]-alpha-D-Man-(1-&gt;6)]-beta-D-Man-(1-&gt;4)-beta-D-GlcNAc-(1-&gt;4)-beta-D-GlcNAc)-L-asparaginyl-[protein] + H2O = N(4)-(alpha-D-Glc-(1-&gt;3)-alpha-D-Glc-(1-&gt;3)-alpha-D-Man-(1-&gt;2)-alpha-D-Man-(1-&gt;2)-alpha-D-Man-(1-&gt;3)-[alpha-D-Man-(1-&gt;2)-alpha-D-Man-(1-&gt;3)-[alpha-D-Man-(1-&gt;2)-alpha-D-Man-(1-&gt;6)]-alpha-D-Man-(1-&gt;6)]-beta-D-Man-(1-&gt;4)-beta-D-GlcNAc-(1-&gt;4)-beta-D-GlcNAc)-L-asparaginyl-[protein] + beta-D-glucose</text>
        <dbReference type="Rhea" id="RHEA:55988"/>
        <dbReference type="Rhea" id="RHEA-COMP:12806"/>
        <dbReference type="Rhea" id="RHEA-COMP:14355"/>
        <dbReference type="ChEBI" id="CHEBI:15377"/>
        <dbReference type="ChEBI" id="CHEBI:15903"/>
        <dbReference type="ChEBI" id="CHEBI:59082"/>
        <dbReference type="ChEBI" id="CHEBI:132537"/>
        <dbReference type="EC" id="3.2.1.106"/>
    </reaction>
</comment>
<feature type="domain" description="Glycosyl hydrolase family 63 N-terminal" evidence="16">
    <location>
        <begin position="37"/>
        <end position="240"/>
    </location>
</feature>
<evidence type="ECO:0000256" key="6">
    <source>
        <dbReference type="ARBA" id="ARBA00022968"/>
    </source>
</evidence>
<evidence type="ECO:0000256" key="2">
    <source>
        <dbReference type="ARBA" id="ARBA00010833"/>
    </source>
</evidence>
<dbReference type="GO" id="GO:0005789">
    <property type="term" value="C:endoplasmic reticulum membrane"/>
    <property type="evidence" value="ECO:0007669"/>
    <property type="project" value="UniProtKB-SubCell"/>
</dbReference>
<name>A0A423VIB3_CYTCH</name>
<dbReference type="InterPro" id="IPR031335">
    <property type="entry name" value="Glyco_hydro_63_C"/>
</dbReference>
<keyword evidence="9 13" id="KW-0325">Glycoprotein</keyword>
<comment type="pathway">
    <text evidence="13">Glycan metabolism; N-glycan degradation.</text>
</comment>
<dbReference type="EMBL" id="LJZO01000048">
    <property type="protein sequence ID" value="ROV90736.1"/>
    <property type="molecule type" value="Genomic_DNA"/>
</dbReference>
<comment type="similarity">
    <text evidence="2 12">Belongs to the glycosyl hydrolase 63 family.</text>
</comment>
<dbReference type="STRING" id="252740.A0A423VIB3"/>
<evidence type="ECO:0000256" key="8">
    <source>
        <dbReference type="ARBA" id="ARBA00023136"/>
    </source>
</evidence>
<dbReference type="EC" id="3.2.1.106" evidence="11 12"/>
<dbReference type="SUPFAM" id="SSF48208">
    <property type="entry name" value="Six-hairpin glycosidases"/>
    <property type="match status" value="1"/>
</dbReference>
<evidence type="ECO:0000256" key="10">
    <source>
        <dbReference type="ARBA" id="ARBA00023295"/>
    </source>
</evidence>
<evidence type="ECO:0000256" key="9">
    <source>
        <dbReference type="ARBA" id="ARBA00023180"/>
    </source>
</evidence>
<dbReference type="PANTHER" id="PTHR10412">
    <property type="entry name" value="MANNOSYL-OLIGOSACCHARIDE GLUCOSIDASE"/>
    <property type="match status" value="1"/>
</dbReference>
<reference evidence="17 18" key="1">
    <citation type="submission" date="2015-09" db="EMBL/GenBank/DDBJ databases">
        <title>Host preference determinants of Valsa canker pathogens revealed by comparative genomics.</title>
        <authorList>
            <person name="Yin Z."/>
            <person name="Huang L."/>
        </authorList>
    </citation>
    <scope>NUCLEOTIDE SEQUENCE [LARGE SCALE GENOMIC DNA]</scope>
    <source>
        <strain evidence="17 18">YSFL</strain>
    </source>
</reference>
<evidence type="ECO:0000256" key="5">
    <source>
        <dbReference type="ARBA" id="ARBA00022824"/>
    </source>
</evidence>
<evidence type="ECO:0000256" key="11">
    <source>
        <dbReference type="ARBA" id="ARBA00038888"/>
    </source>
</evidence>
<comment type="function">
    <text evidence="12">Cleaves the distal alpha 1,2-linked glucose residue from the Glc(3)Man(9)GlcNAc(2) oligosaccharide precursor.</text>
</comment>
<sequence length="851" mass="94654">MSLFLIQLFAVSILLSACSICPVVASSRDDPVDWQTWGPYRPNLYFGVRPQIPETLLMGLMWASGDDRYRLLETIRDTCQQDDGVKSYGWNMYDPRVGGSQVIQDEKLGVDLTTDFTKTEDGKGWTVRVSGKPRLGVPANVKTSIIFHLALEGMGGSKKKSLYCEHLNKGTGHSIAFGATCHGQDPKLGSFDLVVFTDSKENIIHATAVKSAQVSDSQIWQAKSVYTDVLQNEESQDYRKVLPSSNPGPGNMQFVDFNFIGSFSATFTYHQAANSTALSELRSTFPSQVDKVFPRASEYQEAKYGAFTQALLSNLLGGLGFFHGDSKVDRSNAPEYQETDVSFWMEERAAMGSAQITTTEVNSLLSFTPSRPFFPRGFLWDEGFHLLPVIEWDLDLAVAVFRSWLDQMDDDGWIAREQILGPEARSRVLPQFQTQYPHHANPPTLLALALPALLQKLIGTSHYFGHPSKHLATPDAGKALMKELYPLLDKHYQWFRRTQAGDLKAYARPEGADPVEGYRWRGRTPKHTLASGLDDYPRANPPHPGELHVDALAWVGASARAMMQMAQALGERSATDSYREQLEAVRHNLDVLHWDETQEAYCDATIVGHDSTARYQHVCHLGYVSLSPLLTGLMKADHPNLPAVLALLSDKTKLWSSIGVRSLSKADNLYRQDEDYWRGAVWMNMNVLAVQRLRALGMEGQPMPPTPVQEKALALAADLRDRVVKVVYKNYERTGFVWEQYDDKTSNGRHSRAFTGWTACVILLMGLQFTRGEVTQEVHGQDLTALPSSGGMPVRTVFAALTVVLLVVLLRRRLMGLMGMAASVVTYLGLPGGPQGRGKYGEAIDLGEHET</sequence>
<evidence type="ECO:0000256" key="4">
    <source>
        <dbReference type="ARBA" id="ARBA00022801"/>
    </source>
</evidence>
<dbReference type="InterPro" id="IPR031631">
    <property type="entry name" value="Glyco_hydro_63N"/>
</dbReference>
<evidence type="ECO:0000256" key="3">
    <source>
        <dbReference type="ARBA" id="ARBA00022692"/>
    </source>
</evidence>
<evidence type="ECO:0000256" key="12">
    <source>
        <dbReference type="RuleBase" id="RU368089"/>
    </source>
</evidence>
<dbReference type="AlphaFoldDB" id="A0A423VIB3"/>
<comment type="subcellular location">
    <subcellularLocation>
        <location evidence="1 12">Endoplasmic reticulum membrane</location>
        <topology evidence="1 12">Single-pass type II membrane protein</topology>
    </subcellularLocation>
</comment>
<feature type="chain" id="PRO_5019107375" description="Mannosyl-oligosaccharide glucosidase" evidence="14">
    <location>
        <begin position="26"/>
        <end position="851"/>
    </location>
</feature>
<dbReference type="Gene3D" id="2.70.98.110">
    <property type="entry name" value="Glycosyl hydrolase family 63, N-terminal domain"/>
    <property type="match status" value="1"/>
</dbReference>
<keyword evidence="3 12" id="KW-0812">Transmembrane</keyword>
<dbReference type="Pfam" id="PF03200">
    <property type="entry name" value="Glyco_hydro_63"/>
    <property type="match status" value="1"/>
</dbReference>
<organism evidence="17 18">
    <name type="scientific">Cytospora chrysosperma</name>
    <name type="common">Cytospora canker fungus</name>
    <name type="synonym">Sphaeria chrysosperma</name>
    <dbReference type="NCBI Taxonomy" id="252740"/>
    <lineage>
        <taxon>Eukaryota</taxon>
        <taxon>Fungi</taxon>
        <taxon>Dikarya</taxon>
        <taxon>Ascomycota</taxon>
        <taxon>Pezizomycotina</taxon>
        <taxon>Sordariomycetes</taxon>
        <taxon>Sordariomycetidae</taxon>
        <taxon>Diaporthales</taxon>
        <taxon>Cytosporaceae</taxon>
        <taxon>Cytospora</taxon>
    </lineage>
</organism>
<dbReference type="GO" id="GO:0006487">
    <property type="term" value="P:protein N-linked glycosylation"/>
    <property type="evidence" value="ECO:0007669"/>
    <property type="project" value="UniProtKB-UniRule"/>
</dbReference>
<keyword evidence="5 12" id="KW-0256">Endoplasmic reticulum</keyword>
<keyword evidence="18" id="KW-1185">Reference proteome</keyword>
<feature type="domain" description="Glycosyl hydrolase family 63 C-terminal" evidence="15">
    <location>
        <begin position="275"/>
        <end position="766"/>
    </location>
</feature>
<proteinExistence type="inferred from homology"/>
<evidence type="ECO:0000256" key="1">
    <source>
        <dbReference type="ARBA" id="ARBA00004648"/>
    </source>
</evidence>
<evidence type="ECO:0000259" key="15">
    <source>
        <dbReference type="Pfam" id="PF03200"/>
    </source>
</evidence>
<keyword evidence="14" id="KW-0732">Signal</keyword>
<dbReference type="Gene3D" id="1.50.10.10">
    <property type="match status" value="1"/>
</dbReference>
<accession>A0A423VIB3</accession>
<evidence type="ECO:0000313" key="17">
    <source>
        <dbReference type="EMBL" id="ROV90736.1"/>
    </source>
</evidence>
<dbReference type="PANTHER" id="PTHR10412:SF11">
    <property type="entry name" value="MANNOSYL-OLIGOSACCHARIDE GLUCOSIDASE"/>
    <property type="match status" value="1"/>
</dbReference>
<keyword evidence="8 12" id="KW-0472">Membrane</keyword>
<dbReference type="Pfam" id="PF16923">
    <property type="entry name" value="Glyco_hydro_63N"/>
    <property type="match status" value="1"/>
</dbReference>
<dbReference type="GO" id="GO:0009311">
    <property type="term" value="P:oligosaccharide metabolic process"/>
    <property type="evidence" value="ECO:0007669"/>
    <property type="project" value="UniProtKB-UniRule"/>
</dbReference>